<keyword evidence="5" id="KW-0285">Flavoprotein</keyword>
<evidence type="ECO:0000256" key="9">
    <source>
        <dbReference type="ARBA" id="ARBA00022989"/>
    </source>
</evidence>
<keyword evidence="10" id="KW-0520">NAD</keyword>
<evidence type="ECO:0000256" key="1">
    <source>
        <dbReference type="ARBA" id="ARBA00022448"/>
    </source>
</evidence>
<dbReference type="GO" id="GO:0016655">
    <property type="term" value="F:oxidoreductase activity, acting on NAD(P)H, quinone or similar compound as acceptor"/>
    <property type="evidence" value="ECO:0007669"/>
    <property type="project" value="InterPro"/>
</dbReference>
<keyword evidence="17" id="KW-0560">Oxidoreductase</keyword>
<dbReference type="GO" id="GO:0005886">
    <property type="term" value="C:plasma membrane"/>
    <property type="evidence" value="ECO:0007669"/>
    <property type="project" value="TreeGrafter"/>
</dbReference>
<evidence type="ECO:0000256" key="6">
    <source>
        <dbReference type="ARBA" id="ARBA00022643"/>
    </source>
</evidence>
<evidence type="ECO:0000256" key="13">
    <source>
        <dbReference type="ARBA" id="ARBA00023075"/>
    </source>
</evidence>
<keyword evidence="4" id="KW-0597">Phosphoprotein</keyword>
<gene>
    <name evidence="17" type="ORF">MNBD_PLANCTO02-3248</name>
</gene>
<evidence type="ECO:0000256" key="14">
    <source>
        <dbReference type="ARBA" id="ARBA00023136"/>
    </source>
</evidence>
<keyword evidence="7 16" id="KW-0812">Transmembrane</keyword>
<dbReference type="EC" id="1.6.5.8" evidence="17"/>
<evidence type="ECO:0000256" key="12">
    <source>
        <dbReference type="ARBA" id="ARBA00023065"/>
    </source>
</evidence>
<evidence type="ECO:0000256" key="16">
    <source>
        <dbReference type="SAM" id="Phobius"/>
    </source>
</evidence>
<feature type="transmembrane region" description="Helical" evidence="16">
    <location>
        <begin position="270"/>
        <end position="287"/>
    </location>
</feature>
<name>A0A3B1E920_9ZZZZ</name>
<feature type="transmembrane region" description="Helical" evidence="16">
    <location>
        <begin position="352"/>
        <end position="370"/>
    </location>
</feature>
<dbReference type="GO" id="GO:0055085">
    <property type="term" value="P:transmembrane transport"/>
    <property type="evidence" value="ECO:0007669"/>
    <property type="project" value="InterPro"/>
</dbReference>
<evidence type="ECO:0000256" key="7">
    <source>
        <dbReference type="ARBA" id="ARBA00022692"/>
    </source>
</evidence>
<evidence type="ECO:0000256" key="15">
    <source>
        <dbReference type="ARBA" id="ARBA00023201"/>
    </source>
</evidence>
<dbReference type="HAMAP" id="MF_00426">
    <property type="entry name" value="NqrB"/>
    <property type="match status" value="1"/>
</dbReference>
<dbReference type="NCBIfam" id="NF003756">
    <property type="entry name" value="PRK05349.1"/>
    <property type="match status" value="1"/>
</dbReference>
<dbReference type="EMBL" id="UOGL01000660">
    <property type="protein sequence ID" value="VAX42497.1"/>
    <property type="molecule type" value="Genomic_DNA"/>
</dbReference>
<dbReference type="GO" id="GO:0022904">
    <property type="term" value="P:respiratory electron transport chain"/>
    <property type="evidence" value="ECO:0007669"/>
    <property type="project" value="InterPro"/>
</dbReference>
<feature type="transmembrane region" description="Helical" evidence="16">
    <location>
        <begin position="322"/>
        <end position="340"/>
    </location>
</feature>
<keyword evidence="9 16" id="KW-1133">Transmembrane helix</keyword>
<keyword evidence="2" id="KW-1003">Cell membrane</keyword>
<keyword evidence="15" id="KW-0739">Sodium transport</keyword>
<evidence type="ECO:0000313" key="17">
    <source>
        <dbReference type="EMBL" id="VAX42497.1"/>
    </source>
</evidence>
<evidence type="ECO:0000256" key="4">
    <source>
        <dbReference type="ARBA" id="ARBA00022553"/>
    </source>
</evidence>
<keyword evidence="3" id="KW-0997">Cell inner membrane</keyword>
<evidence type="ECO:0000256" key="5">
    <source>
        <dbReference type="ARBA" id="ARBA00022630"/>
    </source>
</evidence>
<feature type="transmembrane region" description="Helical" evidence="16">
    <location>
        <begin position="116"/>
        <end position="140"/>
    </location>
</feature>
<dbReference type="InterPro" id="IPR010966">
    <property type="entry name" value="NqrB"/>
</dbReference>
<evidence type="ECO:0000256" key="2">
    <source>
        <dbReference type="ARBA" id="ARBA00022475"/>
    </source>
</evidence>
<dbReference type="GO" id="GO:0010181">
    <property type="term" value="F:FMN binding"/>
    <property type="evidence" value="ECO:0007669"/>
    <property type="project" value="InterPro"/>
</dbReference>
<keyword evidence="11" id="KW-0915">Sodium</keyword>
<dbReference type="PIRSF" id="PIRSF016055">
    <property type="entry name" value="NADH-UbQ_OxRdtase_B_su"/>
    <property type="match status" value="1"/>
</dbReference>
<dbReference type="GO" id="GO:0006814">
    <property type="term" value="P:sodium ion transport"/>
    <property type="evidence" value="ECO:0007669"/>
    <property type="project" value="UniProtKB-KW"/>
</dbReference>
<evidence type="ECO:0000256" key="3">
    <source>
        <dbReference type="ARBA" id="ARBA00022519"/>
    </source>
</evidence>
<feature type="transmembrane region" description="Helical" evidence="16">
    <location>
        <begin position="376"/>
        <end position="396"/>
    </location>
</feature>
<keyword evidence="6" id="KW-0288">FMN</keyword>
<dbReference type="InterPro" id="IPR004338">
    <property type="entry name" value="NqrB/RnfD"/>
</dbReference>
<evidence type="ECO:0000256" key="10">
    <source>
        <dbReference type="ARBA" id="ARBA00023027"/>
    </source>
</evidence>
<evidence type="ECO:0000256" key="8">
    <source>
        <dbReference type="ARBA" id="ARBA00022967"/>
    </source>
</evidence>
<dbReference type="AlphaFoldDB" id="A0A3B1E920"/>
<feature type="transmembrane region" description="Helical" evidence="16">
    <location>
        <begin position="152"/>
        <end position="171"/>
    </location>
</feature>
<keyword evidence="12" id="KW-0406">Ion transport</keyword>
<protein>
    <submittedName>
        <fullName evidence="17">Na(+)-translocating NADH-quinone reductase subunit B</fullName>
        <ecNumber evidence="17">1.6.5.8</ecNumber>
    </submittedName>
</protein>
<evidence type="ECO:0000256" key="11">
    <source>
        <dbReference type="ARBA" id="ARBA00023053"/>
    </source>
</evidence>
<accession>A0A3B1E920</accession>
<dbReference type="PANTHER" id="PTHR30578">
    <property type="entry name" value="ELECTRON TRANSPORT COMPLEX PROTEIN RNFD"/>
    <property type="match status" value="1"/>
</dbReference>
<sequence length="409" mass="43937">MKFMRGFLDRIEPSFKEGGKLEKLFPLYEMVDTFLYSPPDITRGASHVRDGIDLKRMMGTVAVALLPCIFMAFYNTGLQANLAMAQLGLDTTVGWRGSIIHVLGVGYNPNSFMANIVHGGLFFLPVFLVCNIVGGVWEALFATIRKHEINEGFLVTGLLFPLILPPTIPLWQVAVGISFGVVFGKEVFGGTGKNFLNPALTARAFLYFAQASSMSGDAVWTAVDGNSGATPLGAIANAPLADTMKVVTENLGITFQDAFWGTLPGSMGETSVAACLIGAFILIITGIGSWRIMLAVIGSAFGFALLFHGMGSSINPRFAMPANWHLVVGGLAFGAVFMATDPVSAAMTNGGKWVYGILIGFMTILIRLFNPGYAEGIMLAILFGNVFAPTIDYYVVQANIRRRIARNAT</sequence>
<keyword evidence="8" id="KW-1278">Translocase</keyword>
<organism evidence="17">
    <name type="scientific">hydrothermal vent metagenome</name>
    <dbReference type="NCBI Taxonomy" id="652676"/>
    <lineage>
        <taxon>unclassified sequences</taxon>
        <taxon>metagenomes</taxon>
        <taxon>ecological metagenomes</taxon>
    </lineage>
</organism>
<dbReference type="NCBIfam" id="TIGR01937">
    <property type="entry name" value="nqrB"/>
    <property type="match status" value="1"/>
</dbReference>
<keyword evidence="14 16" id="KW-0472">Membrane</keyword>
<proteinExistence type="inferred from homology"/>
<keyword evidence="1" id="KW-0813">Transport</keyword>
<keyword evidence="13" id="KW-0830">Ubiquinone</keyword>
<dbReference type="PANTHER" id="PTHR30578:SF1">
    <property type="entry name" value="NA(+)-TRANSLOCATING NADH-QUINONE REDUCTASE SUBUNIT B"/>
    <property type="match status" value="1"/>
</dbReference>
<dbReference type="Pfam" id="PF03116">
    <property type="entry name" value="NQR2_RnfD_RnfE"/>
    <property type="match status" value="1"/>
</dbReference>
<feature type="transmembrane region" description="Helical" evidence="16">
    <location>
        <begin position="57"/>
        <end position="74"/>
    </location>
</feature>
<reference evidence="17" key="1">
    <citation type="submission" date="2018-06" db="EMBL/GenBank/DDBJ databases">
        <authorList>
            <person name="Zhirakovskaya E."/>
        </authorList>
    </citation>
    <scope>NUCLEOTIDE SEQUENCE</scope>
</reference>
<feature type="transmembrane region" description="Helical" evidence="16">
    <location>
        <begin position="292"/>
        <end position="310"/>
    </location>
</feature>